<dbReference type="Proteomes" id="UP001049176">
    <property type="component" value="Chromosome 2"/>
</dbReference>
<accession>A0A9P7UY56</accession>
<dbReference type="RefSeq" id="XP_043013282.1">
    <property type="nucleotide sequence ID" value="XM_043148682.1"/>
</dbReference>
<evidence type="ECO:0000256" key="3">
    <source>
        <dbReference type="ARBA" id="ARBA00022664"/>
    </source>
</evidence>
<organism evidence="7 8">
    <name type="scientific">Marasmius oreades</name>
    <name type="common">fairy-ring Marasmius</name>
    <dbReference type="NCBI Taxonomy" id="181124"/>
    <lineage>
        <taxon>Eukaryota</taxon>
        <taxon>Fungi</taxon>
        <taxon>Dikarya</taxon>
        <taxon>Basidiomycota</taxon>
        <taxon>Agaricomycotina</taxon>
        <taxon>Agaricomycetes</taxon>
        <taxon>Agaricomycetidae</taxon>
        <taxon>Agaricales</taxon>
        <taxon>Marasmiineae</taxon>
        <taxon>Marasmiaceae</taxon>
        <taxon>Marasmius</taxon>
    </lineage>
</organism>
<feature type="compositionally biased region" description="Basic and acidic residues" evidence="6">
    <location>
        <begin position="254"/>
        <end position="265"/>
    </location>
</feature>
<name>A0A9P7UY56_9AGAR</name>
<feature type="region of interest" description="Disordered" evidence="6">
    <location>
        <begin position="147"/>
        <end position="350"/>
    </location>
</feature>
<comment type="similarity">
    <text evidence="2">Belongs to the fl(2)d family.</text>
</comment>
<dbReference type="GO" id="GO:0006397">
    <property type="term" value="P:mRNA processing"/>
    <property type="evidence" value="ECO:0007669"/>
    <property type="project" value="UniProtKB-KW"/>
</dbReference>
<dbReference type="InterPro" id="IPR033757">
    <property type="entry name" value="WTAP"/>
</dbReference>
<keyword evidence="4" id="KW-0508">mRNA splicing</keyword>
<feature type="compositionally biased region" description="Basic and acidic residues" evidence="6">
    <location>
        <begin position="282"/>
        <end position="320"/>
    </location>
</feature>
<evidence type="ECO:0000313" key="7">
    <source>
        <dbReference type="EMBL" id="KAG7096812.1"/>
    </source>
</evidence>
<dbReference type="GO" id="GO:0000381">
    <property type="term" value="P:regulation of alternative mRNA splicing, via spliceosome"/>
    <property type="evidence" value="ECO:0007669"/>
    <property type="project" value="InterPro"/>
</dbReference>
<dbReference type="OrthoDB" id="3363802at2759"/>
<protein>
    <submittedName>
        <fullName evidence="7">Uncharacterized protein</fullName>
    </submittedName>
</protein>
<evidence type="ECO:0000256" key="2">
    <source>
        <dbReference type="ARBA" id="ARBA00010313"/>
    </source>
</evidence>
<dbReference type="Pfam" id="PF17098">
    <property type="entry name" value="Wtap"/>
    <property type="match status" value="1"/>
</dbReference>
<dbReference type="GeneID" id="66073296"/>
<gene>
    <name evidence="7" type="ORF">E1B28_004220</name>
</gene>
<evidence type="ECO:0000256" key="4">
    <source>
        <dbReference type="ARBA" id="ARBA00023187"/>
    </source>
</evidence>
<comment type="subcellular location">
    <subcellularLocation>
        <location evidence="1">Nucleus</location>
    </subcellularLocation>
</comment>
<evidence type="ECO:0000256" key="1">
    <source>
        <dbReference type="ARBA" id="ARBA00004123"/>
    </source>
</evidence>
<dbReference type="GO" id="GO:0005634">
    <property type="term" value="C:nucleus"/>
    <property type="evidence" value="ECO:0007669"/>
    <property type="project" value="UniProtKB-SubCell"/>
</dbReference>
<dbReference type="EMBL" id="CM032182">
    <property type="protein sequence ID" value="KAG7096812.1"/>
    <property type="molecule type" value="Genomic_DNA"/>
</dbReference>
<evidence type="ECO:0000256" key="6">
    <source>
        <dbReference type="SAM" id="MobiDB-lite"/>
    </source>
</evidence>
<keyword evidence="3" id="KW-0507">mRNA processing</keyword>
<evidence type="ECO:0000313" key="8">
    <source>
        <dbReference type="Proteomes" id="UP001049176"/>
    </source>
</evidence>
<dbReference type="AlphaFoldDB" id="A0A9P7UY56"/>
<dbReference type="KEGG" id="more:E1B28_004220"/>
<comment type="caution">
    <text evidence="7">The sequence shown here is derived from an EMBL/GenBank/DDBJ whole genome shotgun (WGS) entry which is preliminary data.</text>
</comment>
<feature type="compositionally biased region" description="Low complexity" evidence="6">
    <location>
        <begin position="153"/>
        <end position="164"/>
    </location>
</feature>
<keyword evidence="8" id="KW-1185">Reference proteome</keyword>
<keyword evidence="5" id="KW-0539">Nucleus</keyword>
<reference evidence="7" key="1">
    <citation type="journal article" date="2021" name="Genome Biol. Evol.">
        <title>The assembled and annotated genome of the fairy-ring fungus Marasmius oreades.</title>
        <authorList>
            <person name="Hiltunen M."/>
            <person name="Ament-Velasquez S.L."/>
            <person name="Johannesson H."/>
        </authorList>
    </citation>
    <scope>NUCLEOTIDE SEQUENCE</scope>
    <source>
        <strain evidence="7">03SP1</strain>
    </source>
</reference>
<dbReference type="GO" id="GO:0016556">
    <property type="term" value="P:mRNA modification"/>
    <property type="evidence" value="ECO:0007669"/>
    <property type="project" value="InterPro"/>
</dbReference>
<proteinExistence type="inferred from homology"/>
<dbReference type="GO" id="GO:0008380">
    <property type="term" value="P:RNA splicing"/>
    <property type="evidence" value="ECO:0007669"/>
    <property type="project" value="UniProtKB-KW"/>
</dbReference>
<sequence length="350" mass="38676">MHLPATRELELEILLREKEKQISELGDQVTRLQQFLPSATPSTSDPVTLPPALIALLLPHINNNAPSGSGGTTMAALMQRVRLLQEENDQLYDILKEGETGQLKEEVQTLRRLVVKLESTLKESHQTISNLSTELDKSYDAFAAHNTVNTHKSTPSTSSPSYSHRNFHHHNNPHHNGTGIGTGSHANRLPPTGPRAHKKPRLSENHKKSSSRSPRQAAVKNLSIQATGSTSGSGQRHRSRSSSSRTSHVNHINHSMEVDGHEYSRPRSPIHSRKGGGGGGGRRGDKERERDRAGEREPHRGDQEKDRDRDRNRSRRDSRNQRRSGGPGSSTMNNSGGVDRTLAERMGLSS</sequence>
<evidence type="ECO:0000256" key="5">
    <source>
        <dbReference type="ARBA" id="ARBA00023242"/>
    </source>
</evidence>